<dbReference type="FunCoup" id="C4JVE7">
    <property type="interactions" value="41"/>
</dbReference>
<dbReference type="SUPFAM" id="SSF51556">
    <property type="entry name" value="Metallo-dependent hydrolases"/>
    <property type="match status" value="1"/>
</dbReference>
<gene>
    <name evidence="2" type="ORF">UREG_06539</name>
</gene>
<dbReference type="InParanoid" id="C4JVE7"/>
<dbReference type="EMBL" id="CH476618">
    <property type="protein sequence ID" value="EEP81674.1"/>
    <property type="molecule type" value="Genomic_DNA"/>
</dbReference>
<protein>
    <recommendedName>
        <fullName evidence="4">Cut9 interacting protein Scn1</fullName>
    </recommendedName>
</protein>
<accession>C4JVE7</accession>
<dbReference type="Pfam" id="PF01026">
    <property type="entry name" value="TatD_DNase"/>
    <property type="match status" value="1"/>
</dbReference>
<evidence type="ECO:0000313" key="2">
    <source>
        <dbReference type="EMBL" id="EEP81674.1"/>
    </source>
</evidence>
<evidence type="ECO:0000256" key="1">
    <source>
        <dbReference type="SAM" id="MobiDB-lite"/>
    </source>
</evidence>
<dbReference type="Gene3D" id="3.20.20.140">
    <property type="entry name" value="Metal-dependent hydrolases"/>
    <property type="match status" value="1"/>
</dbReference>
<dbReference type="STRING" id="336963.C4JVE7"/>
<dbReference type="RefSeq" id="XP_002583572.1">
    <property type="nucleotide sequence ID" value="XM_002583526.1"/>
</dbReference>
<keyword evidence="3" id="KW-1185">Reference proteome</keyword>
<dbReference type="VEuPathDB" id="FungiDB:UREG_06539"/>
<organism evidence="2 3">
    <name type="scientific">Uncinocarpus reesii (strain UAMH 1704)</name>
    <dbReference type="NCBI Taxonomy" id="336963"/>
    <lineage>
        <taxon>Eukaryota</taxon>
        <taxon>Fungi</taxon>
        <taxon>Dikarya</taxon>
        <taxon>Ascomycota</taxon>
        <taxon>Pezizomycotina</taxon>
        <taxon>Eurotiomycetes</taxon>
        <taxon>Eurotiomycetidae</taxon>
        <taxon>Onygenales</taxon>
        <taxon>Onygenaceae</taxon>
        <taxon>Uncinocarpus</taxon>
    </lineage>
</organism>
<dbReference type="GeneID" id="8442646"/>
<reference evidence="3" key="1">
    <citation type="journal article" date="2009" name="Genome Res.">
        <title>Comparative genomic analyses of the human fungal pathogens Coccidioides and their relatives.</title>
        <authorList>
            <person name="Sharpton T.J."/>
            <person name="Stajich J.E."/>
            <person name="Rounsley S.D."/>
            <person name="Gardner M.J."/>
            <person name="Wortman J.R."/>
            <person name="Jordar V.S."/>
            <person name="Maiti R."/>
            <person name="Kodira C.D."/>
            <person name="Neafsey D.E."/>
            <person name="Zeng Q."/>
            <person name="Hung C.-Y."/>
            <person name="McMahan C."/>
            <person name="Muszewska A."/>
            <person name="Grynberg M."/>
            <person name="Mandel M.A."/>
            <person name="Kellner E.M."/>
            <person name="Barker B.M."/>
            <person name="Galgiani J.N."/>
            <person name="Orbach M.J."/>
            <person name="Kirkland T.N."/>
            <person name="Cole G.T."/>
            <person name="Henn M.R."/>
            <person name="Birren B.W."/>
            <person name="Taylor J.W."/>
        </authorList>
    </citation>
    <scope>NUCLEOTIDE SEQUENCE [LARGE SCALE GENOMIC DNA]</scope>
    <source>
        <strain evidence="3">UAMH 1704</strain>
    </source>
</reference>
<feature type="region of interest" description="Disordered" evidence="1">
    <location>
        <begin position="251"/>
        <end position="283"/>
    </location>
</feature>
<dbReference type="KEGG" id="ure:UREG_06539"/>
<dbReference type="AlphaFoldDB" id="C4JVE7"/>
<evidence type="ECO:0000313" key="3">
    <source>
        <dbReference type="Proteomes" id="UP000002058"/>
    </source>
</evidence>
<dbReference type="OMA" id="VPCFGWH"/>
<dbReference type="Proteomes" id="UP000002058">
    <property type="component" value="Unassembled WGS sequence"/>
</dbReference>
<name>C4JVE7_UNCRE</name>
<proteinExistence type="predicted"/>
<dbReference type="InterPro" id="IPR001130">
    <property type="entry name" value="TatD-like"/>
</dbReference>
<dbReference type="InterPro" id="IPR032466">
    <property type="entry name" value="Metal_Hydrolase"/>
</dbReference>
<sequence length="393" mass="44281">MEIDDIDRSTPFPWELGVFDAHCHPTDTMASINDIPSMKARTLAIMATRAQDQELVAQVASKLLDPDLTDPSNREESQPDRKVIPCFGWHPWFSHQLFDDLNSTQNKDIDKIEHYKSVLTPSIQDEHLLDDLPNPRPLSTFIRETRQHLLTYPHALVGEIGLDRAFRIPNAWFPHEISNRDSSRTPGSREGRTLSPYRVQLSHQKAILKAQLQLAGELQRPVSIHSVQAHGAVLQVLQDLFKGYEKPVVSKRQRKRRGSVEGAHDGESEDALDSSRREAGDSPLPFPPRICMHSYSGPVEPLRQFLHPSSPADVYFSFSNVINFSNGPASKVVEVLKGIPDDRILVESDLHCAGPKMDDMLEVITRSLCEIRGWGLEEGVNKLGKNWKTFING</sequence>
<dbReference type="eggNOG" id="KOG3020">
    <property type="taxonomic scope" value="Eukaryota"/>
</dbReference>
<dbReference type="HOGENOM" id="CLU_031506_3_0_1"/>
<dbReference type="OrthoDB" id="413993at2759"/>
<dbReference type="GO" id="GO:0016788">
    <property type="term" value="F:hydrolase activity, acting on ester bonds"/>
    <property type="evidence" value="ECO:0007669"/>
    <property type="project" value="InterPro"/>
</dbReference>
<dbReference type="InterPro" id="IPR053044">
    <property type="entry name" value="Metallo-hydrolase/TatD-type"/>
</dbReference>
<dbReference type="PANTHER" id="PTHR47345">
    <property type="entry name" value="CUT9-INTERACTING PROTEIN SCN1"/>
    <property type="match status" value="1"/>
</dbReference>
<dbReference type="PANTHER" id="PTHR47345:SF1">
    <property type="entry name" value="CUT9-INTERACTING PROTEIN SCN1"/>
    <property type="match status" value="1"/>
</dbReference>
<evidence type="ECO:0008006" key="4">
    <source>
        <dbReference type="Google" id="ProtNLM"/>
    </source>
</evidence>